<gene>
    <name evidence="1" type="ORF">K469DRAFT_672170</name>
</gene>
<accession>A0A6A6DMP7</accession>
<dbReference type="AlphaFoldDB" id="A0A6A6DMP7"/>
<reference evidence="1" key="1">
    <citation type="journal article" date="2020" name="Stud. Mycol.">
        <title>101 Dothideomycetes genomes: a test case for predicting lifestyles and emergence of pathogens.</title>
        <authorList>
            <person name="Haridas S."/>
            <person name="Albert R."/>
            <person name="Binder M."/>
            <person name="Bloem J."/>
            <person name="Labutti K."/>
            <person name="Salamov A."/>
            <person name="Andreopoulos B."/>
            <person name="Baker S."/>
            <person name="Barry K."/>
            <person name="Bills G."/>
            <person name="Bluhm B."/>
            <person name="Cannon C."/>
            <person name="Castanera R."/>
            <person name="Culley D."/>
            <person name="Daum C."/>
            <person name="Ezra D."/>
            <person name="Gonzalez J."/>
            <person name="Henrissat B."/>
            <person name="Kuo A."/>
            <person name="Liang C."/>
            <person name="Lipzen A."/>
            <person name="Lutzoni F."/>
            <person name="Magnuson J."/>
            <person name="Mondo S."/>
            <person name="Nolan M."/>
            <person name="Ohm R."/>
            <person name="Pangilinan J."/>
            <person name="Park H.-J."/>
            <person name="Ramirez L."/>
            <person name="Alfaro M."/>
            <person name="Sun H."/>
            <person name="Tritt A."/>
            <person name="Yoshinaga Y."/>
            <person name="Zwiers L.-H."/>
            <person name="Turgeon B."/>
            <person name="Goodwin S."/>
            <person name="Spatafora J."/>
            <person name="Crous P."/>
            <person name="Grigoriev I."/>
        </authorList>
    </citation>
    <scope>NUCLEOTIDE SEQUENCE</scope>
    <source>
        <strain evidence="1">CBS 207.26</strain>
    </source>
</reference>
<evidence type="ECO:0000313" key="1">
    <source>
        <dbReference type="EMBL" id="KAF2180751.1"/>
    </source>
</evidence>
<keyword evidence="2" id="KW-1185">Reference proteome</keyword>
<dbReference type="Proteomes" id="UP000800200">
    <property type="component" value="Unassembled WGS sequence"/>
</dbReference>
<organism evidence="1 2">
    <name type="scientific">Zopfia rhizophila CBS 207.26</name>
    <dbReference type="NCBI Taxonomy" id="1314779"/>
    <lineage>
        <taxon>Eukaryota</taxon>
        <taxon>Fungi</taxon>
        <taxon>Dikarya</taxon>
        <taxon>Ascomycota</taxon>
        <taxon>Pezizomycotina</taxon>
        <taxon>Dothideomycetes</taxon>
        <taxon>Dothideomycetes incertae sedis</taxon>
        <taxon>Zopfiaceae</taxon>
        <taxon>Zopfia</taxon>
    </lineage>
</organism>
<protein>
    <submittedName>
        <fullName evidence="1">Uncharacterized protein</fullName>
    </submittedName>
</protein>
<dbReference type="OrthoDB" id="3709982at2759"/>
<evidence type="ECO:0000313" key="2">
    <source>
        <dbReference type="Proteomes" id="UP000800200"/>
    </source>
</evidence>
<name>A0A6A6DMP7_9PEZI</name>
<dbReference type="EMBL" id="ML994656">
    <property type="protein sequence ID" value="KAF2180751.1"/>
    <property type="molecule type" value="Genomic_DNA"/>
</dbReference>
<proteinExistence type="predicted"/>
<sequence>MRRTNTPKRIVLRFDVEYELEEAAINERFFALFSPKPVHDFYSHLIPPNESSKMHIVLDLHCKINPVVNIHAIAYEVFKVEKSDEFDFEKLNSAACEVARLRCNALSWGTDRRYPEELDGDRLAHIGHSPSRLVSRAPRRTQVLGPLPCWGCALNLGY</sequence>